<feature type="region of interest" description="Disordered" evidence="1">
    <location>
        <begin position="109"/>
        <end position="135"/>
    </location>
</feature>
<proteinExistence type="predicted"/>
<protein>
    <recommendedName>
        <fullName evidence="2">Hemerythrin-like domain-containing protein</fullName>
    </recommendedName>
</protein>
<dbReference type="RefSeq" id="XP_002583815.1">
    <property type="nucleotide sequence ID" value="XM_002583769.1"/>
</dbReference>
<dbReference type="OMA" id="MANKDRD"/>
<name>C4JW40_UNCRE</name>
<organism evidence="3 4">
    <name type="scientific">Uncinocarpus reesii (strain UAMH 1704)</name>
    <dbReference type="NCBI Taxonomy" id="336963"/>
    <lineage>
        <taxon>Eukaryota</taxon>
        <taxon>Fungi</taxon>
        <taxon>Dikarya</taxon>
        <taxon>Ascomycota</taxon>
        <taxon>Pezizomycotina</taxon>
        <taxon>Eurotiomycetes</taxon>
        <taxon>Eurotiomycetidae</taxon>
        <taxon>Onygenales</taxon>
        <taxon>Onygenaceae</taxon>
        <taxon>Uncinocarpus</taxon>
    </lineage>
</organism>
<evidence type="ECO:0000259" key="2">
    <source>
        <dbReference type="Pfam" id="PF01814"/>
    </source>
</evidence>
<reference evidence="4" key="1">
    <citation type="journal article" date="2009" name="Genome Res.">
        <title>Comparative genomic analyses of the human fungal pathogens Coccidioides and their relatives.</title>
        <authorList>
            <person name="Sharpton T.J."/>
            <person name="Stajich J.E."/>
            <person name="Rounsley S.D."/>
            <person name="Gardner M.J."/>
            <person name="Wortman J.R."/>
            <person name="Jordar V.S."/>
            <person name="Maiti R."/>
            <person name="Kodira C.D."/>
            <person name="Neafsey D.E."/>
            <person name="Zeng Q."/>
            <person name="Hung C.-Y."/>
            <person name="McMahan C."/>
            <person name="Muszewska A."/>
            <person name="Grynberg M."/>
            <person name="Mandel M.A."/>
            <person name="Kellner E.M."/>
            <person name="Barker B.M."/>
            <person name="Galgiani J.N."/>
            <person name="Orbach M.J."/>
            <person name="Kirkland T.N."/>
            <person name="Cole G.T."/>
            <person name="Henn M.R."/>
            <person name="Birren B.W."/>
            <person name="Taylor J.W."/>
        </authorList>
    </citation>
    <scope>NUCLEOTIDE SEQUENCE [LARGE SCALE GENOMIC DNA]</scope>
    <source>
        <strain evidence="4">UAMH 1704</strain>
    </source>
</reference>
<dbReference type="Gene3D" id="1.20.120.520">
    <property type="entry name" value="nmb1532 protein domain like"/>
    <property type="match status" value="1"/>
</dbReference>
<dbReference type="AlphaFoldDB" id="C4JW40"/>
<dbReference type="InterPro" id="IPR012312">
    <property type="entry name" value="Hemerythrin-like"/>
</dbReference>
<evidence type="ECO:0000313" key="3">
    <source>
        <dbReference type="EMBL" id="EEP81917.1"/>
    </source>
</evidence>
<feature type="domain" description="Hemerythrin-like" evidence="2">
    <location>
        <begin position="5"/>
        <end position="119"/>
    </location>
</feature>
<dbReference type="InParanoid" id="C4JW40"/>
<dbReference type="Proteomes" id="UP000002058">
    <property type="component" value="Unassembled WGS sequence"/>
</dbReference>
<dbReference type="OrthoDB" id="9983919at2759"/>
<dbReference type="Pfam" id="PF01814">
    <property type="entry name" value="Hemerythrin"/>
    <property type="match status" value="1"/>
</dbReference>
<gene>
    <name evidence="3" type="ORF">UREG_06782</name>
</gene>
<dbReference type="VEuPathDB" id="FungiDB:UREG_06782"/>
<feature type="compositionally biased region" description="Basic and acidic residues" evidence="1">
    <location>
        <begin position="125"/>
        <end position="135"/>
    </location>
</feature>
<dbReference type="GeneID" id="8442970"/>
<evidence type="ECO:0000313" key="4">
    <source>
        <dbReference type="Proteomes" id="UP000002058"/>
    </source>
</evidence>
<keyword evidence="4" id="KW-1185">Reference proteome</keyword>
<dbReference type="HOGENOM" id="CLU_079417_0_0_1"/>
<evidence type="ECO:0000256" key="1">
    <source>
        <dbReference type="SAM" id="MobiDB-lite"/>
    </source>
</evidence>
<sequence length="155" mass="18076">MGLSDSIIKDHRELEDYYNQIVNATDDDTKIRYQNQFTWELARHSIGEELLVYLAFEEHLGQEGKRMADRDRQEHQVVKEQLAEFQGMKPTDANFIPTIQSLMGNLSKHMKEEENEDLPSLEKALSPEDSDKPEKSFRRTKMFLHFPARNPHGTG</sequence>
<dbReference type="PANTHER" id="PTHR35585">
    <property type="entry name" value="HHE DOMAIN PROTEIN (AFU_ORTHOLOGUE AFUA_4G00730)"/>
    <property type="match status" value="1"/>
</dbReference>
<accession>C4JW40</accession>
<dbReference type="eggNOG" id="ENOG502S054">
    <property type="taxonomic scope" value="Eukaryota"/>
</dbReference>
<dbReference type="EMBL" id="CH476618">
    <property type="protein sequence ID" value="EEP81917.1"/>
    <property type="molecule type" value="Genomic_DNA"/>
</dbReference>
<dbReference type="PANTHER" id="PTHR35585:SF1">
    <property type="entry name" value="HHE DOMAIN PROTEIN (AFU_ORTHOLOGUE AFUA_4G00730)"/>
    <property type="match status" value="1"/>
</dbReference>
<dbReference type="KEGG" id="ure:UREG_06782"/>